<dbReference type="GO" id="GO:0005829">
    <property type="term" value="C:cytosol"/>
    <property type="evidence" value="ECO:0007669"/>
    <property type="project" value="TreeGrafter"/>
</dbReference>
<protein>
    <recommendedName>
        <fullName evidence="1">UPF0246 protein ATK74_2792</fullName>
    </recommendedName>
</protein>
<evidence type="ECO:0000256" key="1">
    <source>
        <dbReference type="HAMAP-Rule" id="MF_00652"/>
    </source>
</evidence>
<evidence type="ECO:0000313" key="2">
    <source>
        <dbReference type="EMBL" id="PFG18208.1"/>
    </source>
</evidence>
<dbReference type="AlphaFoldDB" id="A0A2A9CUY6"/>
<dbReference type="PANTHER" id="PTHR30283">
    <property type="entry name" value="PEROXIDE STRESS RESPONSE PROTEIN YAAA"/>
    <property type="match status" value="1"/>
</dbReference>
<name>A0A2A9CUY6_9ACTN</name>
<gene>
    <name evidence="2" type="ORF">ATK74_2792</name>
</gene>
<keyword evidence="3" id="KW-1185">Reference proteome</keyword>
<dbReference type="NCBIfam" id="NF002542">
    <property type="entry name" value="PRK02101.1-3"/>
    <property type="match status" value="1"/>
</dbReference>
<dbReference type="Pfam" id="PF03883">
    <property type="entry name" value="H2O2_YaaD"/>
    <property type="match status" value="1"/>
</dbReference>
<accession>A0A2A9CUY6</accession>
<dbReference type="OrthoDB" id="3210767at2"/>
<reference evidence="2 3" key="1">
    <citation type="submission" date="2017-10" db="EMBL/GenBank/DDBJ databases">
        <title>Sequencing the genomes of 1000 actinobacteria strains.</title>
        <authorList>
            <person name="Klenk H.-P."/>
        </authorList>
    </citation>
    <scope>NUCLEOTIDE SEQUENCE [LARGE SCALE GENOMIC DNA]</scope>
    <source>
        <strain evidence="2 3">DSM 15597</strain>
    </source>
</reference>
<dbReference type="RefSeq" id="WP_098461582.1">
    <property type="nucleotide sequence ID" value="NZ_PDJC01000001.1"/>
</dbReference>
<organism evidence="2 3">
    <name type="scientific">Propionicimonas paludicola</name>
    <dbReference type="NCBI Taxonomy" id="185243"/>
    <lineage>
        <taxon>Bacteria</taxon>
        <taxon>Bacillati</taxon>
        <taxon>Actinomycetota</taxon>
        <taxon>Actinomycetes</taxon>
        <taxon>Propionibacteriales</taxon>
        <taxon>Nocardioidaceae</taxon>
        <taxon>Propionicimonas</taxon>
    </lineage>
</organism>
<dbReference type="PANTHER" id="PTHR30283:SF4">
    <property type="entry name" value="PEROXIDE STRESS RESISTANCE PROTEIN YAAA"/>
    <property type="match status" value="1"/>
</dbReference>
<sequence length="267" mass="29320">MLSLISPAKALDFESPVPKTVHTLPRLLDDSMALAAVMKNKSVADLARLSGISDELAARNAERWAAFDVPFPTSASRVALLAFNGDAYQGLAARQRFGTRDYTEAQKTLRILSGLYGLLRPLDLILAYRLEMGTRLETEQGGSLYQWWGRRITDLIAEDLAASPGSAVLVNLASTEYFSAVQPSSLDARVISPRFEDTDPRGRRSVISFFAKRARGELAAWLVLNRVHSARAIIEFDGAGYRYDKAASTPDQPVFVRPFAARTQPGS</sequence>
<proteinExistence type="inferred from homology"/>
<comment type="caution">
    <text evidence="2">The sequence shown here is derived from an EMBL/GenBank/DDBJ whole genome shotgun (WGS) entry which is preliminary data.</text>
</comment>
<dbReference type="GO" id="GO:0033194">
    <property type="term" value="P:response to hydroperoxide"/>
    <property type="evidence" value="ECO:0007669"/>
    <property type="project" value="TreeGrafter"/>
</dbReference>
<dbReference type="Proteomes" id="UP000226079">
    <property type="component" value="Unassembled WGS sequence"/>
</dbReference>
<dbReference type="EMBL" id="PDJC01000001">
    <property type="protein sequence ID" value="PFG18208.1"/>
    <property type="molecule type" value="Genomic_DNA"/>
</dbReference>
<dbReference type="HAMAP" id="MF_00652">
    <property type="entry name" value="UPF0246"/>
    <property type="match status" value="1"/>
</dbReference>
<evidence type="ECO:0000313" key="3">
    <source>
        <dbReference type="Proteomes" id="UP000226079"/>
    </source>
</evidence>
<dbReference type="InterPro" id="IPR005583">
    <property type="entry name" value="YaaA"/>
</dbReference>
<comment type="similarity">
    <text evidence="1">Belongs to the UPF0246 family.</text>
</comment>